<feature type="non-terminal residue" evidence="1">
    <location>
        <position position="1"/>
    </location>
</feature>
<evidence type="ECO:0000313" key="2">
    <source>
        <dbReference type="Proteomes" id="UP000299102"/>
    </source>
</evidence>
<dbReference type="EMBL" id="BGZK01005852">
    <property type="protein sequence ID" value="GBP15710.1"/>
    <property type="molecule type" value="Genomic_DNA"/>
</dbReference>
<dbReference type="Proteomes" id="UP000299102">
    <property type="component" value="Unassembled WGS sequence"/>
</dbReference>
<dbReference type="AlphaFoldDB" id="A0A4C1TP09"/>
<keyword evidence="2" id="KW-1185">Reference proteome</keyword>
<comment type="caution">
    <text evidence="1">The sequence shown here is derived from an EMBL/GenBank/DDBJ whole genome shotgun (WGS) entry which is preliminary data.</text>
</comment>
<gene>
    <name evidence="1" type="ORF">EVAR_91882_1</name>
</gene>
<organism evidence="1 2">
    <name type="scientific">Eumeta variegata</name>
    <name type="common">Bagworm moth</name>
    <name type="synonym">Eumeta japonica</name>
    <dbReference type="NCBI Taxonomy" id="151549"/>
    <lineage>
        <taxon>Eukaryota</taxon>
        <taxon>Metazoa</taxon>
        <taxon>Ecdysozoa</taxon>
        <taxon>Arthropoda</taxon>
        <taxon>Hexapoda</taxon>
        <taxon>Insecta</taxon>
        <taxon>Pterygota</taxon>
        <taxon>Neoptera</taxon>
        <taxon>Endopterygota</taxon>
        <taxon>Lepidoptera</taxon>
        <taxon>Glossata</taxon>
        <taxon>Ditrysia</taxon>
        <taxon>Tineoidea</taxon>
        <taxon>Psychidae</taxon>
        <taxon>Oiketicinae</taxon>
        <taxon>Eumeta</taxon>
    </lineage>
</organism>
<name>A0A4C1TP09_EUMVA</name>
<proteinExistence type="predicted"/>
<evidence type="ECO:0000313" key="1">
    <source>
        <dbReference type="EMBL" id="GBP15710.1"/>
    </source>
</evidence>
<sequence>SWLRLHFTHISQIGSRSVNSVSFFTFKSAERPSVFRGRSIHQRHRRLDSQVIEGLNEKARSPTVVPSRIYEQRRKRRRKVKQRRNEASELRKIEDLDLIAEALRAQAT</sequence>
<protein>
    <submittedName>
        <fullName evidence="1">Uncharacterized protein</fullName>
    </submittedName>
</protein>
<reference evidence="1 2" key="1">
    <citation type="journal article" date="2019" name="Commun. Biol.">
        <title>The bagworm genome reveals a unique fibroin gene that provides high tensile strength.</title>
        <authorList>
            <person name="Kono N."/>
            <person name="Nakamura H."/>
            <person name="Ohtoshi R."/>
            <person name="Tomita M."/>
            <person name="Numata K."/>
            <person name="Arakawa K."/>
        </authorList>
    </citation>
    <scope>NUCLEOTIDE SEQUENCE [LARGE SCALE GENOMIC DNA]</scope>
</reference>
<accession>A0A4C1TP09</accession>